<comment type="subcellular location">
    <subcellularLocation>
        <location evidence="2">Endoplasmic reticulum membrane</location>
    </subcellularLocation>
</comment>
<dbReference type="InterPro" id="IPR038887">
    <property type="entry name" value="Nus1/NgBR"/>
</dbReference>
<protein>
    <recommendedName>
        <fullName evidence="5">ditrans,polycis-polyprenyl diphosphate synthase [(2E,6E)-farnesyldiphosphate specific]</fullName>
        <ecNumber evidence="5">2.5.1.87</ecNumber>
    </recommendedName>
</protein>
<keyword evidence="14" id="KW-1185">Reference proteome</keyword>
<organism evidence="13 14">
    <name type="scientific">Brachionus plicatilis</name>
    <name type="common">Marine rotifer</name>
    <name type="synonym">Brachionus muelleri</name>
    <dbReference type="NCBI Taxonomy" id="10195"/>
    <lineage>
        <taxon>Eukaryota</taxon>
        <taxon>Metazoa</taxon>
        <taxon>Spiralia</taxon>
        <taxon>Gnathifera</taxon>
        <taxon>Rotifera</taxon>
        <taxon>Eurotatoria</taxon>
        <taxon>Monogononta</taxon>
        <taxon>Pseudotrocha</taxon>
        <taxon>Ploima</taxon>
        <taxon>Brachionidae</taxon>
        <taxon>Brachionus</taxon>
    </lineage>
</organism>
<evidence type="ECO:0000256" key="5">
    <source>
        <dbReference type="ARBA" id="ARBA00012596"/>
    </source>
</evidence>
<comment type="similarity">
    <text evidence="4">Belongs to the UPP synthase family.</text>
</comment>
<dbReference type="GO" id="GO:1904423">
    <property type="term" value="C:dehydrodolichyl diphosphate synthase complex"/>
    <property type="evidence" value="ECO:0007669"/>
    <property type="project" value="InterPro"/>
</dbReference>
<keyword evidence="10" id="KW-1133">Transmembrane helix</keyword>
<reference evidence="13 14" key="1">
    <citation type="journal article" date="2018" name="Sci. Rep.">
        <title>Genomic signatures of local adaptation to the degree of environmental predictability in rotifers.</title>
        <authorList>
            <person name="Franch-Gras L."/>
            <person name="Hahn C."/>
            <person name="Garcia-Roger E.M."/>
            <person name="Carmona M.J."/>
            <person name="Serra M."/>
            <person name="Gomez A."/>
        </authorList>
    </citation>
    <scope>NUCLEOTIDE SEQUENCE [LARGE SCALE GENOMIC DNA]</scope>
    <source>
        <strain evidence="13">HYR1</strain>
    </source>
</reference>
<accession>A0A3M7T3Y9</accession>
<keyword evidence="11" id="KW-0472">Membrane</keyword>
<evidence type="ECO:0000256" key="11">
    <source>
        <dbReference type="ARBA" id="ARBA00023136"/>
    </source>
</evidence>
<comment type="caution">
    <text evidence="13">The sequence shown here is derived from an EMBL/GenBank/DDBJ whole genome shotgun (WGS) entry which is preliminary data.</text>
</comment>
<dbReference type="Gene3D" id="3.40.1180.10">
    <property type="entry name" value="Decaprenyl diphosphate synthase-like"/>
    <property type="match status" value="1"/>
</dbReference>
<evidence type="ECO:0000256" key="8">
    <source>
        <dbReference type="ARBA" id="ARBA00022824"/>
    </source>
</evidence>
<comment type="pathway">
    <text evidence="3">Protein modification; protein glycosylation.</text>
</comment>
<dbReference type="OrthoDB" id="19639at2759"/>
<evidence type="ECO:0000313" key="13">
    <source>
        <dbReference type="EMBL" id="RNA42763.1"/>
    </source>
</evidence>
<dbReference type="Proteomes" id="UP000276133">
    <property type="component" value="Unassembled WGS sequence"/>
</dbReference>
<evidence type="ECO:0000256" key="2">
    <source>
        <dbReference type="ARBA" id="ARBA00004586"/>
    </source>
</evidence>
<evidence type="ECO:0000256" key="3">
    <source>
        <dbReference type="ARBA" id="ARBA00004922"/>
    </source>
</evidence>
<evidence type="ECO:0000256" key="10">
    <source>
        <dbReference type="ARBA" id="ARBA00022989"/>
    </source>
</evidence>
<comment type="catalytic activity">
    <reaction evidence="12">
        <text>n isopentenyl diphosphate + (2E,6E)-farnesyl diphosphate = a di-trans,poly-cis-polyprenyl diphosphate + n diphosphate</text>
        <dbReference type="Rhea" id="RHEA:53008"/>
        <dbReference type="Rhea" id="RHEA-COMP:19494"/>
        <dbReference type="ChEBI" id="CHEBI:33019"/>
        <dbReference type="ChEBI" id="CHEBI:128769"/>
        <dbReference type="ChEBI" id="CHEBI:136960"/>
        <dbReference type="ChEBI" id="CHEBI:175763"/>
        <dbReference type="EC" id="2.5.1.87"/>
    </reaction>
</comment>
<keyword evidence="7" id="KW-0812">Transmembrane</keyword>
<evidence type="ECO:0000256" key="1">
    <source>
        <dbReference type="ARBA" id="ARBA00001946"/>
    </source>
</evidence>
<dbReference type="PANTHER" id="PTHR21528">
    <property type="entry name" value="DEHYDRODOLICHYL DIPHOSPHATE SYNTHASE COMPLEX SUBUNIT NUS1"/>
    <property type="match status" value="1"/>
</dbReference>
<keyword evidence="8" id="KW-0256">Endoplasmic reticulum</keyword>
<dbReference type="InterPro" id="IPR036424">
    <property type="entry name" value="UPP_synth-like_sf"/>
</dbReference>
<evidence type="ECO:0000256" key="12">
    <source>
        <dbReference type="ARBA" id="ARBA00047353"/>
    </source>
</evidence>
<proteinExistence type="inferred from homology"/>
<comment type="cofactor">
    <cofactor evidence="1">
        <name>Mg(2+)</name>
        <dbReference type="ChEBI" id="CHEBI:18420"/>
    </cofactor>
</comment>
<dbReference type="EMBL" id="REGN01000323">
    <property type="protein sequence ID" value="RNA42763.1"/>
    <property type="molecule type" value="Genomic_DNA"/>
</dbReference>
<dbReference type="GO" id="GO:0045547">
    <property type="term" value="F:ditrans,polycis-polyprenyl diphosphate synthase [(2E,6E)-farnesyl diphosphate specific] activity"/>
    <property type="evidence" value="ECO:0007669"/>
    <property type="project" value="UniProtKB-EC"/>
</dbReference>
<sequence>MNQQPQATCFITMDSKDPYINEPKNPSCFFSSILSYGKNSNLVNSRLFKPVEVSSQCIMVDVCKNVADNLLKHNIELDDIDQNLIDHKVIELSDMSEPGMLLLIGIYDHLSNFSPWHIRLSEIIKIPSYKLVNHVSIRDAIIRYNKIEKRFGK</sequence>
<evidence type="ECO:0000256" key="7">
    <source>
        <dbReference type="ARBA" id="ARBA00022692"/>
    </source>
</evidence>
<evidence type="ECO:0000256" key="4">
    <source>
        <dbReference type="ARBA" id="ARBA00005432"/>
    </source>
</evidence>
<dbReference type="AlphaFoldDB" id="A0A3M7T3Y9"/>
<dbReference type="SUPFAM" id="SSF64005">
    <property type="entry name" value="Undecaprenyl diphosphate synthase"/>
    <property type="match status" value="1"/>
</dbReference>
<keyword evidence="6" id="KW-0808">Transferase</keyword>
<evidence type="ECO:0000256" key="6">
    <source>
        <dbReference type="ARBA" id="ARBA00022679"/>
    </source>
</evidence>
<gene>
    <name evidence="13" type="ORF">BpHYR1_021864</name>
</gene>
<dbReference type="GO" id="GO:0005789">
    <property type="term" value="C:endoplasmic reticulum membrane"/>
    <property type="evidence" value="ECO:0007669"/>
    <property type="project" value="UniProtKB-SubCell"/>
</dbReference>
<keyword evidence="9" id="KW-0460">Magnesium</keyword>
<dbReference type="EC" id="2.5.1.87" evidence="5"/>
<dbReference type="PANTHER" id="PTHR21528:SF0">
    <property type="entry name" value="DEHYDRODOLICHYL DIPHOSPHATE SYNTHASE COMPLEX SUBUNIT NUS1"/>
    <property type="match status" value="1"/>
</dbReference>
<evidence type="ECO:0000313" key="14">
    <source>
        <dbReference type="Proteomes" id="UP000276133"/>
    </source>
</evidence>
<evidence type="ECO:0000256" key="9">
    <source>
        <dbReference type="ARBA" id="ARBA00022842"/>
    </source>
</evidence>
<name>A0A3M7T3Y9_BRAPC</name>